<feature type="non-terminal residue" evidence="2">
    <location>
        <position position="80"/>
    </location>
</feature>
<organism evidence="2 3">
    <name type="scientific">Allacma fusca</name>
    <dbReference type="NCBI Taxonomy" id="39272"/>
    <lineage>
        <taxon>Eukaryota</taxon>
        <taxon>Metazoa</taxon>
        <taxon>Ecdysozoa</taxon>
        <taxon>Arthropoda</taxon>
        <taxon>Hexapoda</taxon>
        <taxon>Collembola</taxon>
        <taxon>Symphypleona</taxon>
        <taxon>Sminthuridae</taxon>
        <taxon>Allacma</taxon>
    </lineage>
</organism>
<evidence type="ECO:0000313" key="3">
    <source>
        <dbReference type="Proteomes" id="UP000708208"/>
    </source>
</evidence>
<protein>
    <recommendedName>
        <fullName evidence="1">TANK-binding kinase 1 coiled-coil domain-containing protein</fullName>
    </recommendedName>
</protein>
<dbReference type="AlphaFoldDB" id="A0A8J2LRV1"/>
<reference evidence="2" key="1">
    <citation type="submission" date="2021-06" db="EMBL/GenBank/DDBJ databases">
        <authorList>
            <person name="Hodson N. C."/>
            <person name="Mongue J. A."/>
            <person name="Jaron S. K."/>
        </authorList>
    </citation>
    <scope>NUCLEOTIDE SEQUENCE</scope>
</reference>
<dbReference type="EMBL" id="CAJVCH010541675">
    <property type="protein sequence ID" value="CAG7826940.1"/>
    <property type="molecule type" value="Genomic_DNA"/>
</dbReference>
<evidence type="ECO:0000259" key="1">
    <source>
        <dbReference type="Pfam" id="PF18394"/>
    </source>
</evidence>
<evidence type="ECO:0000313" key="2">
    <source>
        <dbReference type="EMBL" id="CAG7826940.1"/>
    </source>
</evidence>
<sequence length="80" mass="9379">LKTEWSEPIADVKDITRASKKAASHVAKLQDSWQHLLRDRATRSLTYNDEQFHILERIKMQEKSKCLSELLNEECQLVII</sequence>
<name>A0A8J2LRV1_9HEXA</name>
<accession>A0A8J2LRV1</accession>
<dbReference type="Proteomes" id="UP000708208">
    <property type="component" value="Unassembled WGS sequence"/>
</dbReference>
<feature type="domain" description="TANK-binding kinase 1 coiled-coil" evidence="1">
    <location>
        <begin position="16"/>
        <end position="76"/>
    </location>
</feature>
<proteinExistence type="predicted"/>
<keyword evidence="3" id="KW-1185">Reference proteome</keyword>
<gene>
    <name evidence="2" type="ORF">AFUS01_LOCUS36963</name>
</gene>
<feature type="non-terminal residue" evidence="2">
    <location>
        <position position="1"/>
    </location>
</feature>
<dbReference type="OrthoDB" id="10013850at2759"/>
<dbReference type="Pfam" id="PF18394">
    <property type="entry name" value="TBK1_CCD1"/>
    <property type="match status" value="1"/>
</dbReference>
<comment type="caution">
    <text evidence="2">The sequence shown here is derived from an EMBL/GenBank/DDBJ whole genome shotgun (WGS) entry which is preliminary data.</text>
</comment>
<dbReference type="InterPro" id="IPR041309">
    <property type="entry name" value="TBK1_CC1"/>
</dbReference>